<protein>
    <submittedName>
        <fullName evidence="1">Uncharacterized protein</fullName>
    </submittedName>
</protein>
<evidence type="ECO:0000313" key="2">
    <source>
        <dbReference type="Proteomes" id="UP000015106"/>
    </source>
</evidence>
<sequence>MDGCLPYDAHTAASAFHLNPSGFFSATLGSSCCFLTEDYSPHTLQYEDFLTDEEYFPGTLQSEGICKFKCFMAKHVGSLPFLLRFHNSSSTLPSV</sequence>
<dbReference type="Gramene" id="TuG1812G0100002510.01.T01">
    <property type="protein sequence ID" value="TuG1812G0100002510.01.T01"/>
    <property type="gene ID" value="TuG1812G0100002510.01"/>
</dbReference>
<dbReference type="EnsemblPlants" id="TuG1812G0100002510.01.T01">
    <property type="protein sequence ID" value="TuG1812G0100002510.01.T01"/>
    <property type="gene ID" value="TuG1812G0100002510.01"/>
</dbReference>
<name>A0A8R7P2P3_TRIUA</name>
<reference evidence="1" key="3">
    <citation type="submission" date="2022-06" db="UniProtKB">
        <authorList>
            <consortium name="EnsemblPlants"/>
        </authorList>
    </citation>
    <scope>IDENTIFICATION</scope>
</reference>
<reference evidence="2" key="1">
    <citation type="journal article" date="2013" name="Nature">
        <title>Draft genome of the wheat A-genome progenitor Triticum urartu.</title>
        <authorList>
            <person name="Ling H.Q."/>
            <person name="Zhao S."/>
            <person name="Liu D."/>
            <person name="Wang J."/>
            <person name="Sun H."/>
            <person name="Zhang C."/>
            <person name="Fan H."/>
            <person name="Li D."/>
            <person name="Dong L."/>
            <person name="Tao Y."/>
            <person name="Gao C."/>
            <person name="Wu H."/>
            <person name="Li Y."/>
            <person name="Cui Y."/>
            <person name="Guo X."/>
            <person name="Zheng S."/>
            <person name="Wang B."/>
            <person name="Yu K."/>
            <person name="Liang Q."/>
            <person name="Yang W."/>
            <person name="Lou X."/>
            <person name="Chen J."/>
            <person name="Feng M."/>
            <person name="Jian J."/>
            <person name="Zhang X."/>
            <person name="Luo G."/>
            <person name="Jiang Y."/>
            <person name="Liu J."/>
            <person name="Wang Z."/>
            <person name="Sha Y."/>
            <person name="Zhang B."/>
            <person name="Wu H."/>
            <person name="Tang D."/>
            <person name="Shen Q."/>
            <person name="Xue P."/>
            <person name="Zou S."/>
            <person name="Wang X."/>
            <person name="Liu X."/>
            <person name="Wang F."/>
            <person name="Yang Y."/>
            <person name="An X."/>
            <person name="Dong Z."/>
            <person name="Zhang K."/>
            <person name="Zhang X."/>
            <person name="Luo M.C."/>
            <person name="Dvorak J."/>
            <person name="Tong Y."/>
            <person name="Wang J."/>
            <person name="Yang H."/>
            <person name="Li Z."/>
            <person name="Wang D."/>
            <person name="Zhang A."/>
            <person name="Wang J."/>
        </authorList>
    </citation>
    <scope>NUCLEOTIDE SEQUENCE</scope>
    <source>
        <strain evidence="2">cv. G1812</strain>
    </source>
</reference>
<dbReference type="Proteomes" id="UP000015106">
    <property type="component" value="Chromosome 1"/>
</dbReference>
<dbReference type="AlphaFoldDB" id="A0A8R7P2P3"/>
<proteinExistence type="predicted"/>
<evidence type="ECO:0000313" key="1">
    <source>
        <dbReference type="EnsemblPlants" id="TuG1812G0100002510.01.T01"/>
    </source>
</evidence>
<keyword evidence="2" id="KW-1185">Reference proteome</keyword>
<organism evidence="1 2">
    <name type="scientific">Triticum urartu</name>
    <name type="common">Red wild einkorn</name>
    <name type="synonym">Crithodium urartu</name>
    <dbReference type="NCBI Taxonomy" id="4572"/>
    <lineage>
        <taxon>Eukaryota</taxon>
        <taxon>Viridiplantae</taxon>
        <taxon>Streptophyta</taxon>
        <taxon>Embryophyta</taxon>
        <taxon>Tracheophyta</taxon>
        <taxon>Spermatophyta</taxon>
        <taxon>Magnoliopsida</taxon>
        <taxon>Liliopsida</taxon>
        <taxon>Poales</taxon>
        <taxon>Poaceae</taxon>
        <taxon>BOP clade</taxon>
        <taxon>Pooideae</taxon>
        <taxon>Triticodae</taxon>
        <taxon>Triticeae</taxon>
        <taxon>Triticinae</taxon>
        <taxon>Triticum</taxon>
    </lineage>
</organism>
<reference evidence="1" key="2">
    <citation type="submission" date="2018-03" db="EMBL/GenBank/DDBJ databases">
        <title>The Triticum urartu genome reveals the dynamic nature of wheat genome evolution.</title>
        <authorList>
            <person name="Ling H."/>
            <person name="Ma B."/>
            <person name="Shi X."/>
            <person name="Liu H."/>
            <person name="Dong L."/>
            <person name="Sun H."/>
            <person name="Cao Y."/>
            <person name="Gao Q."/>
            <person name="Zheng S."/>
            <person name="Li Y."/>
            <person name="Yu Y."/>
            <person name="Du H."/>
            <person name="Qi M."/>
            <person name="Li Y."/>
            <person name="Yu H."/>
            <person name="Cui Y."/>
            <person name="Wang N."/>
            <person name="Chen C."/>
            <person name="Wu H."/>
            <person name="Zhao Y."/>
            <person name="Zhang J."/>
            <person name="Li Y."/>
            <person name="Zhou W."/>
            <person name="Zhang B."/>
            <person name="Hu W."/>
            <person name="Eijk M."/>
            <person name="Tang J."/>
            <person name="Witsenboer H."/>
            <person name="Zhao S."/>
            <person name="Li Z."/>
            <person name="Zhang A."/>
            <person name="Wang D."/>
            <person name="Liang C."/>
        </authorList>
    </citation>
    <scope>NUCLEOTIDE SEQUENCE [LARGE SCALE GENOMIC DNA]</scope>
    <source>
        <strain evidence="1">cv. G1812</strain>
    </source>
</reference>
<accession>A0A8R7P2P3</accession>